<feature type="region of interest" description="Disordered" evidence="1">
    <location>
        <begin position="1"/>
        <end position="79"/>
    </location>
</feature>
<dbReference type="Proteomes" id="UP000077701">
    <property type="component" value="Unassembled WGS sequence"/>
</dbReference>
<keyword evidence="3" id="KW-1185">Reference proteome</keyword>
<feature type="region of interest" description="Disordered" evidence="1">
    <location>
        <begin position="434"/>
        <end position="461"/>
    </location>
</feature>
<reference evidence="2 3" key="1">
    <citation type="journal article" date="2016" name="Genome Announc.">
        <title>Draft Genome Sequence of Planomonospora sphaerica JCM9374, a Rare Actinomycete.</title>
        <authorList>
            <person name="Dohra H."/>
            <person name="Suzuki T."/>
            <person name="Inoue Y."/>
            <person name="Kodani S."/>
        </authorList>
    </citation>
    <scope>NUCLEOTIDE SEQUENCE [LARGE SCALE GENOMIC DNA]</scope>
    <source>
        <strain evidence="2 3">JCM 9374</strain>
    </source>
</reference>
<gene>
    <name evidence="2" type="ORF">PS9374_07195</name>
</gene>
<evidence type="ECO:0000313" key="3">
    <source>
        <dbReference type="Proteomes" id="UP000077701"/>
    </source>
</evidence>
<feature type="region of interest" description="Disordered" evidence="1">
    <location>
        <begin position="236"/>
        <end position="332"/>
    </location>
</feature>
<protein>
    <submittedName>
        <fullName evidence="2">Uncharacterized protein</fullName>
    </submittedName>
</protein>
<comment type="caution">
    <text evidence="2">The sequence shown here is derived from an EMBL/GenBank/DDBJ whole genome shotgun (WGS) entry which is preliminary data.</text>
</comment>
<proteinExistence type="predicted"/>
<feature type="region of interest" description="Disordered" evidence="1">
    <location>
        <begin position="479"/>
        <end position="501"/>
    </location>
</feature>
<name>A0A161MFZ1_9ACTN</name>
<organism evidence="2 3">
    <name type="scientific">Planomonospora sphaerica</name>
    <dbReference type="NCBI Taxonomy" id="161355"/>
    <lineage>
        <taxon>Bacteria</taxon>
        <taxon>Bacillati</taxon>
        <taxon>Actinomycetota</taxon>
        <taxon>Actinomycetes</taxon>
        <taxon>Streptosporangiales</taxon>
        <taxon>Streptosporangiaceae</taxon>
        <taxon>Planomonospora</taxon>
    </lineage>
</organism>
<dbReference type="EMBL" id="BDCX01000045">
    <property type="protein sequence ID" value="GAT71503.1"/>
    <property type="molecule type" value="Genomic_DNA"/>
</dbReference>
<evidence type="ECO:0000313" key="2">
    <source>
        <dbReference type="EMBL" id="GAT71503.1"/>
    </source>
</evidence>
<reference evidence="3" key="2">
    <citation type="submission" date="2016-04" db="EMBL/GenBank/DDBJ databases">
        <title>Planomonospora sphaerica JCM9374 whole genome shotgun sequence.</title>
        <authorList>
            <person name="Suzuki T."/>
            <person name="Dohra H."/>
            <person name="Kodani S."/>
        </authorList>
    </citation>
    <scope>NUCLEOTIDE SEQUENCE [LARGE SCALE GENOMIC DNA]</scope>
    <source>
        <strain evidence="3">JCM 9374</strain>
    </source>
</reference>
<feature type="compositionally biased region" description="Basic residues" evidence="1">
    <location>
        <begin position="485"/>
        <end position="501"/>
    </location>
</feature>
<accession>A0A161MFZ1</accession>
<feature type="compositionally biased region" description="Basic and acidic residues" evidence="1">
    <location>
        <begin position="69"/>
        <end position="79"/>
    </location>
</feature>
<feature type="compositionally biased region" description="Basic residues" evidence="1">
    <location>
        <begin position="236"/>
        <end position="245"/>
    </location>
</feature>
<dbReference type="AlphaFoldDB" id="A0A161MFZ1"/>
<sequence>MPQHRRHLSPHQLQQHPAPLGLRQPRQPPLQLPAGRTRTRPRRLPHRHPHQTAQQRGKVVAPAAQGRTVDLDGRQHGLVREDGRVEQGQALPHRDGGQAQPPHPLFGLVQEVAQAGAGGPEAVGDGGGRQALGPAVRRQPVQEHVRRRVVALTRRQHHPARRGEQHERRQIQLRRQLVQIPRRIRLRPEHRIDPLRRQRAHQPVVRHPGRVHHTPQRMLHRNRRQQIRQRFPVGHVTRRHRHPRPQRGQLGGQLHRTRRLQPPPTGQHQMPHPVLDHQMPRHQRTQTTRAAGHQHRAVRIPDGALVRLGDHRPGQARQPDPPGPDRRLRLAGGGHRPQRLTGLGHAVGVDQHEPARVLRLRRPHQTPHRGQPHVQILTRQRHRAPGHHHQAGVREPLVGQPRLHHRQHLGGGRPHALGHVRLGHRALEHHRPGHRTALGHLPPGRPRHRAGGGGRGLDPLDPEQRVVMRRRRGAQLLGRDGAAHQRLHRQHGSAFGVRHRQ</sequence>
<feature type="compositionally biased region" description="Basic residues" evidence="1">
    <location>
        <begin position="37"/>
        <end position="50"/>
    </location>
</feature>
<evidence type="ECO:0000256" key="1">
    <source>
        <dbReference type="SAM" id="MobiDB-lite"/>
    </source>
</evidence>